<dbReference type="EMBL" id="QMQV01000185">
    <property type="protein sequence ID" value="RLE46414.1"/>
    <property type="molecule type" value="Genomic_DNA"/>
</dbReference>
<dbReference type="AlphaFoldDB" id="A0A497EK85"/>
<dbReference type="GO" id="GO:0004821">
    <property type="term" value="F:histidine-tRNA ligase activity"/>
    <property type="evidence" value="ECO:0007669"/>
    <property type="project" value="UniProtKB-EC"/>
</dbReference>
<organism evidence="14 15">
    <name type="scientific">Thermoproteota archaeon</name>
    <dbReference type="NCBI Taxonomy" id="2056631"/>
    <lineage>
        <taxon>Archaea</taxon>
        <taxon>Thermoproteota</taxon>
    </lineage>
</organism>
<evidence type="ECO:0000256" key="10">
    <source>
        <dbReference type="ARBA" id="ARBA00047639"/>
    </source>
</evidence>
<evidence type="ECO:0000256" key="4">
    <source>
        <dbReference type="ARBA" id="ARBA00022598"/>
    </source>
</evidence>
<dbReference type="Pfam" id="PF03129">
    <property type="entry name" value="HGTP_anticodon"/>
    <property type="match status" value="1"/>
</dbReference>
<evidence type="ECO:0000313" key="14">
    <source>
        <dbReference type="EMBL" id="RLE46414.1"/>
    </source>
</evidence>
<dbReference type="PIRSF" id="PIRSF001549">
    <property type="entry name" value="His-tRNA_synth"/>
    <property type="match status" value="1"/>
</dbReference>
<name>A0A497EK85_9CREN</name>
<evidence type="ECO:0000256" key="8">
    <source>
        <dbReference type="ARBA" id="ARBA00023146"/>
    </source>
</evidence>
<feature type="domain" description="Class II Histidinyl-tRNA synthetase (HisRS)-like catalytic core" evidence="13">
    <location>
        <begin position="3"/>
        <end position="196"/>
    </location>
</feature>
<feature type="binding site" evidence="11">
    <location>
        <position position="13"/>
    </location>
    <ligand>
        <name>L-histidine</name>
        <dbReference type="ChEBI" id="CHEBI:57595"/>
    </ligand>
</feature>
<dbReference type="PANTHER" id="PTHR43707">
    <property type="entry name" value="HISTIDYL-TRNA SYNTHETASE"/>
    <property type="match status" value="1"/>
</dbReference>
<sequence>RGRYREFWQFGVELIGSSKPEADAEVINLAYLILKELKIKFNLEIGHVGLLRHLLRNLDETQASRIMRLIDKGDIDGLNIYMDQIKLDKEIQEKVFDLIGLKGSREVVGEAREVIPDFDFSHIEILCDLLDSLDVEYNLDLGIARGLDYYTGVVFECYAEGLGAQKQICGGGSYELSHLFGGDRTPSTGFAIGFDRVAELCEVEIERKPVVAVVSFSGLEREAFKVANILRKKGISAVVDVMQRSIRRQLSYANDIKAKFVVIVGKREIKEGKVALKDLSTGEQKTLKIEDAIEIITNSSSRKKE</sequence>
<keyword evidence="8" id="KW-0030">Aminoacyl-tRNA synthetase</keyword>
<feature type="binding site" evidence="11">
    <location>
        <position position="9"/>
    </location>
    <ligand>
        <name>L-histidine</name>
        <dbReference type="ChEBI" id="CHEBI:57595"/>
    </ligand>
</feature>
<dbReference type="InterPro" id="IPR033656">
    <property type="entry name" value="HisRS_anticodon"/>
</dbReference>
<dbReference type="InterPro" id="IPR041715">
    <property type="entry name" value="HisRS-like_core"/>
</dbReference>
<evidence type="ECO:0000256" key="5">
    <source>
        <dbReference type="ARBA" id="ARBA00022741"/>
    </source>
</evidence>
<dbReference type="InterPro" id="IPR004154">
    <property type="entry name" value="Anticodon-bd"/>
</dbReference>
<evidence type="ECO:0000256" key="6">
    <source>
        <dbReference type="ARBA" id="ARBA00022840"/>
    </source>
</evidence>
<dbReference type="InterPro" id="IPR036621">
    <property type="entry name" value="Anticodon-bd_dom_sf"/>
</dbReference>
<proteinExistence type="inferred from homology"/>
<comment type="similarity">
    <text evidence="1">Belongs to the class-II aminoacyl-tRNA synthetase family.</text>
</comment>
<comment type="caution">
    <text evidence="14">The sequence shown here is derived from an EMBL/GenBank/DDBJ whole genome shotgun (WGS) entry which is preliminary data.</text>
</comment>
<dbReference type="InterPro" id="IPR045864">
    <property type="entry name" value="aa-tRNA-synth_II/BPL/LPL"/>
</dbReference>
<evidence type="ECO:0000256" key="3">
    <source>
        <dbReference type="ARBA" id="ARBA00017399"/>
    </source>
</evidence>
<dbReference type="GO" id="GO:0005737">
    <property type="term" value="C:cytoplasm"/>
    <property type="evidence" value="ECO:0007669"/>
    <property type="project" value="InterPro"/>
</dbReference>
<keyword evidence="7" id="KW-0648">Protein biosynthesis</keyword>
<protein>
    <recommendedName>
        <fullName evidence="3">Histidine--tRNA ligase</fullName>
        <ecNumber evidence="2">6.1.1.21</ecNumber>
    </recommendedName>
    <alternativeName>
        <fullName evidence="9">Histidyl-tRNA synthetase</fullName>
    </alternativeName>
</protein>
<dbReference type="Gene3D" id="3.40.50.800">
    <property type="entry name" value="Anticodon-binding domain"/>
    <property type="match status" value="1"/>
</dbReference>
<feature type="domain" description="Anticodon-binding" evidence="12">
    <location>
        <begin position="211"/>
        <end position="297"/>
    </location>
</feature>
<dbReference type="Gene3D" id="3.30.930.10">
    <property type="entry name" value="Bira Bifunctional Protein, Domain 2"/>
    <property type="match status" value="1"/>
</dbReference>
<keyword evidence="5" id="KW-0547">Nucleotide-binding</keyword>
<keyword evidence="4 14" id="KW-0436">Ligase</keyword>
<dbReference type="PANTHER" id="PTHR43707:SF1">
    <property type="entry name" value="HISTIDINE--TRNA LIGASE, MITOCHONDRIAL-RELATED"/>
    <property type="match status" value="1"/>
</dbReference>
<evidence type="ECO:0000256" key="9">
    <source>
        <dbReference type="ARBA" id="ARBA00030619"/>
    </source>
</evidence>
<reference evidence="14 15" key="1">
    <citation type="submission" date="2018-06" db="EMBL/GenBank/DDBJ databases">
        <title>Extensive metabolic versatility and redundancy in microbially diverse, dynamic hydrothermal sediments.</title>
        <authorList>
            <person name="Dombrowski N."/>
            <person name="Teske A."/>
            <person name="Baker B.J."/>
        </authorList>
    </citation>
    <scope>NUCLEOTIDE SEQUENCE [LARGE SCALE GENOMIC DNA]</scope>
    <source>
        <strain evidence="14">B66_G16</strain>
    </source>
</reference>
<dbReference type="GO" id="GO:0006427">
    <property type="term" value="P:histidyl-tRNA aminoacylation"/>
    <property type="evidence" value="ECO:0007669"/>
    <property type="project" value="TreeGrafter"/>
</dbReference>
<feature type="binding site" evidence="11">
    <location>
        <position position="145"/>
    </location>
    <ligand>
        <name>L-histidine</name>
        <dbReference type="ChEBI" id="CHEBI:57595"/>
    </ligand>
</feature>
<feature type="non-terminal residue" evidence="14">
    <location>
        <position position="1"/>
    </location>
</feature>
<dbReference type="Proteomes" id="UP000278475">
    <property type="component" value="Unassembled WGS sequence"/>
</dbReference>
<evidence type="ECO:0000313" key="15">
    <source>
        <dbReference type="Proteomes" id="UP000278475"/>
    </source>
</evidence>
<evidence type="ECO:0000259" key="13">
    <source>
        <dbReference type="Pfam" id="PF13393"/>
    </source>
</evidence>
<evidence type="ECO:0000256" key="2">
    <source>
        <dbReference type="ARBA" id="ARBA00012815"/>
    </source>
</evidence>
<gene>
    <name evidence="14" type="ORF">DRJ31_10050</name>
</gene>
<dbReference type="CDD" id="cd00773">
    <property type="entry name" value="HisRS-like_core"/>
    <property type="match status" value="1"/>
</dbReference>
<dbReference type="GO" id="GO:0005524">
    <property type="term" value="F:ATP binding"/>
    <property type="evidence" value="ECO:0007669"/>
    <property type="project" value="UniProtKB-KW"/>
</dbReference>
<dbReference type="EC" id="6.1.1.21" evidence="2"/>
<dbReference type="Pfam" id="PF13393">
    <property type="entry name" value="tRNA-synt_His"/>
    <property type="match status" value="1"/>
</dbReference>
<dbReference type="CDD" id="cd00859">
    <property type="entry name" value="HisRS_anticodon"/>
    <property type="match status" value="1"/>
</dbReference>
<evidence type="ECO:0000256" key="7">
    <source>
        <dbReference type="ARBA" id="ARBA00022917"/>
    </source>
</evidence>
<dbReference type="SUPFAM" id="SSF55681">
    <property type="entry name" value="Class II aaRS and biotin synthetases"/>
    <property type="match status" value="1"/>
</dbReference>
<evidence type="ECO:0000256" key="11">
    <source>
        <dbReference type="PIRSR" id="PIRSR001549-1"/>
    </source>
</evidence>
<keyword evidence="6" id="KW-0067">ATP-binding</keyword>
<accession>A0A497EK85</accession>
<dbReference type="SUPFAM" id="SSF52954">
    <property type="entry name" value="Class II aaRS ABD-related"/>
    <property type="match status" value="1"/>
</dbReference>
<dbReference type="InterPro" id="IPR004516">
    <property type="entry name" value="HisRS/HisZ"/>
</dbReference>
<comment type="catalytic activity">
    <reaction evidence="10">
        <text>tRNA(His) + L-histidine + ATP = L-histidyl-tRNA(His) + AMP + diphosphate + H(+)</text>
        <dbReference type="Rhea" id="RHEA:17313"/>
        <dbReference type="Rhea" id="RHEA-COMP:9665"/>
        <dbReference type="Rhea" id="RHEA-COMP:9689"/>
        <dbReference type="ChEBI" id="CHEBI:15378"/>
        <dbReference type="ChEBI" id="CHEBI:30616"/>
        <dbReference type="ChEBI" id="CHEBI:33019"/>
        <dbReference type="ChEBI" id="CHEBI:57595"/>
        <dbReference type="ChEBI" id="CHEBI:78442"/>
        <dbReference type="ChEBI" id="CHEBI:78527"/>
        <dbReference type="ChEBI" id="CHEBI:456215"/>
        <dbReference type="EC" id="6.1.1.21"/>
    </reaction>
</comment>
<evidence type="ECO:0000256" key="1">
    <source>
        <dbReference type="ARBA" id="ARBA00008226"/>
    </source>
</evidence>
<evidence type="ECO:0000259" key="12">
    <source>
        <dbReference type="Pfam" id="PF03129"/>
    </source>
</evidence>
<feature type="binding site" evidence="11">
    <location>
        <begin position="149"/>
        <end position="150"/>
    </location>
    <ligand>
        <name>L-histidine</name>
        <dbReference type="ChEBI" id="CHEBI:57595"/>
    </ligand>
</feature>